<sequence>MIKSKQDLLIEINGVQVKYNMLAISAVSLILMLQNKSLPKHMGFRVASSSKGTADLIQLNPQGLQRDFNLNQPLVERQIIWNAGGILMTHYISRIFEDITYFAKTQGKLWKFQKYHAYHFLRILRNWQSHSGILKFTSRDKSILPAKWKDNKYGTKTILITLSDAGTELDADKLPLSSCIIIVDALQDFVKNNF</sequence>
<comment type="caution">
    <text evidence="1">The sequence shown here is derived from an EMBL/GenBank/DDBJ whole genome shotgun (WGS) entry which is preliminary data.</text>
</comment>
<name>A0A0F9H9Y1_9ZZZZ</name>
<accession>A0A0F9H9Y1</accession>
<protein>
    <submittedName>
        <fullName evidence="1">Uncharacterized protein</fullName>
    </submittedName>
</protein>
<dbReference type="EMBL" id="LAZR01023443">
    <property type="protein sequence ID" value="KKL78475.1"/>
    <property type="molecule type" value="Genomic_DNA"/>
</dbReference>
<dbReference type="AlphaFoldDB" id="A0A0F9H9Y1"/>
<evidence type="ECO:0000313" key="1">
    <source>
        <dbReference type="EMBL" id="KKL78475.1"/>
    </source>
</evidence>
<proteinExistence type="predicted"/>
<gene>
    <name evidence="1" type="ORF">LCGC14_2024450</name>
</gene>
<reference evidence="1" key="1">
    <citation type="journal article" date="2015" name="Nature">
        <title>Complex archaea that bridge the gap between prokaryotes and eukaryotes.</title>
        <authorList>
            <person name="Spang A."/>
            <person name="Saw J.H."/>
            <person name="Jorgensen S.L."/>
            <person name="Zaremba-Niedzwiedzka K."/>
            <person name="Martijn J."/>
            <person name="Lind A.E."/>
            <person name="van Eijk R."/>
            <person name="Schleper C."/>
            <person name="Guy L."/>
            <person name="Ettema T.J."/>
        </authorList>
    </citation>
    <scope>NUCLEOTIDE SEQUENCE</scope>
</reference>
<organism evidence="1">
    <name type="scientific">marine sediment metagenome</name>
    <dbReference type="NCBI Taxonomy" id="412755"/>
    <lineage>
        <taxon>unclassified sequences</taxon>
        <taxon>metagenomes</taxon>
        <taxon>ecological metagenomes</taxon>
    </lineage>
</organism>